<dbReference type="GO" id="GO:0015074">
    <property type="term" value="P:DNA integration"/>
    <property type="evidence" value="ECO:0007669"/>
    <property type="project" value="UniProtKB-KW"/>
</dbReference>
<dbReference type="InterPro" id="IPR025166">
    <property type="entry name" value="Integrase_DNA_bind_dom"/>
</dbReference>
<evidence type="ECO:0000313" key="7">
    <source>
        <dbReference type="Proteomes" id="UP000054925"/>
    </source>
</evidence>
<sequence>MRNTHRLTAQQVKSLTKAGYHPDGGGLLLQVSKAGTKSWLYRYGVHGRYREMGLGGYPTISLSEARSKAAEARRLKANGIDPLGEKHNARRVARNEQDLRMSFEDAATHYIDLKRGGWSEANATSWQRSIDMYVNPVIGRMDLGEIHTTHILRVLEPIWTARRATATALRQRIERVLDWAKSSGRREGDNPARLAGHLENLLPAVDQATEHRPALPWREMPAFMVKLRVESGNLARLMEWLVLTGTRAGEGSGATWGEIDLDAKLWRIPKERMKAKKEHWVPLSGAALELLEALPGERRPTDLVFPSSTGKPIWDADLAGLLRRLGYPLGTVTTHGMRSSLRTFLTENAKAEPDVAESVLAHDKRGAVQKSYERTRHLDARRPLMETWAIFLDTPVEEAKVLTLQPPSRHVAR</sequence>
<dbReference type="SUPFAM" id="SSF56349">
    <property type="entry name" value="DNA breaking-rejoining enzymes"/>
    <property type="match status" value="1"/>
</dbReference>
<dbReference type="Pfam" id="PF13356">
    <property type="entry name" value="Arm-DNA-bind_3"/>
    <property type="match status" value="1"/>
</dbReference>
<dbReference type="InterPro" id="IPR013762">
    <property type="entry name" value="Integrase-like_cat_sf"/>
</dbReference>
<evidence type="ECO:0000256" key="3">
    <source>
        <dbReference type="ARBA" id="ARBA00023125"/>
    </source>
</evidence>
<dbReference type="InterPro" id="IPR053876">
    <property type="entry name" value="Phage_int_M"/>
</dbReference>
<dbReference type="Proteomes" id="UP000054925">
    <property type="component" value="Unassembled WGS sequence"/>
</dbReference>
<dbReference type="Gene3D" id="1.10.443.10">
    <property type="entry name" value="Intergrase catalytic core"/>
    <property type="match status" value="1"/>
</dbReference>
<reference evidence="6" key="1">
    <citation type="submission" date="2016-01" db="EMBL/GenBank/DDBJ databases">
        <authorList>
            <person name="Peeters C."/>
        </authorList>
    </citation>
    <scope>NUCLEOTIDE SEQUENCE [LARGE SCALE GENOMIC DNA]</scope>
    <source>
        <strain evidence="6">LMG 22937</strain>
    </source>
</reference>
<evidence type="ECO:0000256" key="2">
    <source>
        <dbReference type="ARBA" id="ARBA00022908"/>
    </source>
</evidence>
<feature type="domain" description="Tyr recombinase" evidence="5">
    <location>
        <begin position="210"/>
        <end position="389"/>
    </location>
</feature>
<dbReference type="GO" id="GO:0006310">
    <property type="term" value="P:DNA recombination"/>
    <property type="evidence" value="ECO:0007669"/>
    <property type="project" value="UniProtKB-KW"/>
</dbReference>
<dbReference type="RefSeq" id="WP_087655115.1">
    <property type="nucleotide sequence ID" value="NZ_FCOL02000004.1"/>
</dbReference>
<dbReference type="Pfam" id="PF00589">
    <property type="entry name" value="Phage_integrase"/>
    <property type="match status" value="1"/>
</dbReference>
<keyword evidence="2" id="KW-0229">DNA integration</keyword>
<dbReference type="InterPro" id="IPR038488">
    <property type="entry name" value="Integrase_DNA-bd_sf"/>
</dbReference>
<keyword evidence="7" id="KW-1185">Reference proteome</keyword>
<evidence type="ECO:0000259" key="5">
    <source>
        <dbReference type="PROSITE" id="PS51898"/>
    </source>
</evidence>
<dbReference type="InterPro" id="IPR050808">
    <property type="entry name" value="Phage_Integrase"/>
</dbReference>
<organism evidence="6 7">
    <name type="scientific">Caballeronia terrestris</name>
    <dbReference type="NCBI Taxonomy" id="1226301"/>
    <lineage>
        <taxon>Bacteria</taxon>
        <taxon>Pseudomonadati</taxon>
        <taxon>Pseudomonadota</taxon>
        <taxon>Betaproteobacteria</taxon>
        <taxon>Burkholderiales</taxon>
        <taxon>Burkholderiaceae</taxon>
        <taxon>Caballeronia</taxon>
    </lineage>
</organism>
<evidence type="ECO:0000313" key="6">
    <source>
        <dbReference type="EMBL" id="SAL24994.1"/>
    </source>
</evidence>
<evidence type="ECO:0000256" key="4">
    <source>
        <dbReference type="ARBA" id="ARBA00023172"/>
    </source>
</evidence>
<dbReference type="Gene3D" id="3.30.160.390">
    <property type="entry name" value="Integrase, DNA-binding domain"/>
    <property type="match status" value="1"/>
</dbReference>
<dbReference type="InterPro" id="IPR010998">
    <property type="entry name" value="Integrase_recombinase_N"/>
</dbReference>
<comment type="similarity">
    <text evidence="1">Belongs to the 'phage' integrase family.</text>
</comment>
<evidence type="ECO:0000256" key="1">
    <source>
        <dbReference type="ARBA" id="ARBA00008857"/>
    </source>
</evidence>
<dbReference type="CDD" id="cd00801">
    <property type="entry name" value="INT_P4_C"/>
    <property type="match status" value="1"/>
</dbReference>
<accession>A0A158FYS5</accession>
<dbReference type="PANTHER" id="PTHR30629:SF2">
    <property type="entry name" value="PROPHAGE INTEGRASE INTS-RELATED"/>
    <property type="match status" value="1"/>
</dbReference>
<name>A0A158FYS5_9BURK</name>
<dbReference type="PROSITE" id="PS51898">
    <property type="entry name" value="TYR_RECOMBINASE"/>
    <property type="match status" value="1"/>
</dbReference>
<dbReference type="PANTHER" id="PTHR30629">
    <property type="entry name" value="PROPHAGE INTEGRASE"/>
    <property type="match status" value="1"/>
</dbReference>
<gene>
    <name evidence="6" type="ORF">AWB67_00976</name>
</gene>
<dbReference type="GO" id="GO:0003677">
    <property type="term" value="F:DNA binding"/>
    <property type="evidence" value="ECO:0007669"/>
    <property type="project" value="UniProtKB-KW"/>
</dbReference>
<proteinExistence type="inferred from homology"/>
<comment type="caution">
    <text evidence="6">The sequence shown here is derived from an EMBL/GenBank/DDBJ whole genome shotgun (WGS) entry which is preliminary data.</text>
</comment>
<dbReference type="OrthoDB" id="9775880at2"/>
<dbReference type="Gene3D" id="1.10.150.130">
    <property type="match status" value="1"/>
</dbReference>
<dbReference type="Pfam" id="PF22022">
    <property type="entry name" value="Phage_int_M"/>
    <property type="match status" value="1"/>
</dbReference>
<dbReference type="AlphaFoldDB" id="A0A158FYS5"/>
<protein>
    <submittedName>
        <fullName evidence="6">Phage integrase</fullName>
    </submittedName>
</protein>
<dbReference type="InterPro" id="IPR002104">
    <property type="entry name" value="Integrase_catalytic"/>
</dbReference>
<keyword evidence="4" id="KW-0233">DNA recombination</keyword>
<keyword evidence="3" id="KW-0238">DNA-binding</keyword>
<dbReference type="EMBL" id="FCOL02000004">
    <property type="protein sequence ID" value="SAL24994.1"/>
    <property type="molecule type" value="Genomic_DNA"/>
</dbReference>
<dbReference type="InterPro" id="IPR011010">
    <property type="entry name" value="DNA_brk_join_enz"/>
</dbReference>